<feature type="compositionally biased region" description="Low complexity" evidence="4">
    <location>
        <begin position="101"/>
        <end position="188"/>
    </location>
</feature>
<dbReference type="PANTHER" id="PTHR13068:SF112">
    <property type="entry name" value="TRANSCRIPTION TERMINATION FACTOR 3, MITOCHONDRIAL"/>
    <property type="match status" value="1"/>
</dbReference>
<keyword evidence="3" id="KW-0809">Transit peptide</keyword>
<dbReference type="SMART" id="SM00733">
    <property type="entry name" value="Mterf"/>
    <property type="match status" value="7"/>
</dbReference>
<comment type="similarity">
    <text evidence="1">Belongs to the mTERF family.</text>
</comment>
<feature type="compositionally biased region" description="Low complexity" evidence="4">
    <location>
        <begin position="84"/>
        <end position="94"/>
    </location>
</feature>
<evidence type="ECO:0000256" key="3">
    <source>
        <dbReference type="ARBA" id="ARBA00022946"/>
    </source>
</evidence>
<keyword evidence="6" id="KW-1185">Reference proteome</keyword>
<gene>
    <name evidence="5" type="ORF">C2E21_0229</name>
</gene>
<evidence type="ECO:0000256" key="2">
    <source>
        <dbReference type="ARBA" id="ARBA00022472"/>
    </source>
</evidence>
<dbReference type="InterPro" id="IPR038538">
    <property type="entry name" value="MTERF_sf"/>
</dbReference>
<dbReference type="EMBL" id="LHPG02000001">
    <property type="protein sequence ID" value="PRW60980.1"/>
    <property type="molecule type" value="Genomic_DNA"/>
</dbReference>
<dbReference type="Gene3D" id="1.25.70.10">
    <property type="entry name" value="Transcription termination factor 3, mitochondrial"/>
    <property type="match status" value="1"/>
</dbReference>
<dbReference type="OrthoDB" id="508936at2759"/>
<reference evidence="5 6" key="1">
    <citation type="journal article" date="2018" name="Plant J.">
        <title>Genome sequences of Chlorella sorokiniana UTEX 1602 and Micractinium conductrix SAG 241.80: implications to maltose excretion by a green alga.</title>
        <authorList>
            <person name="Arriola M.B."/>
            <person name="Velmurugan N."/>
            <person name="Zhang Y."/>
            <person name="Plunkett M.H."/>
            <person name="Hondzo H."/>
            <person name="Barney B.M."/>
        </authorList>
    </citation>
    <scope>NUCLEOTIDE SEQUENCE [LARGE SCALE GENOMIC DNA]</scope>
    <source>
        <strain evidence="6">UTEX 1602</strain>
    </source>
</reference>
<dbReference type="AlphaFoldDB" id="A0A2P6U3T7"/>
<evidence type="ECO:0000313" key="5">
    <source>
        <dbReference type="EMBL" id="PRW60980.1"/>
    </source>
</evidence>
<feature type="compositionally biased region" description="Pro residues" evidence="4">
    <location>
        <begin position="1"/>
        <end position="10"/>
    </location>
</feature>
<sequence>MVAAPLPPTLAPAMDRARPAGLPGSQQLRIPTPQDLERMRAFRQQQQQRHRQAHAPPQRVTPQPQPQQGAAPPQQTQPPPPAPGAAVPGQWQPQRQQAGTAPPQRLQQGAAPQRQQLQRQQAPPGAPQRQQAPPGAPQRQQAPPGAPQRQQAPPGAPQRQQAPPGALQRQGFAPQRQGFAPPQQQQGRRPARPAPKDDLFSRLADECGLEDAWRPQVLLLYELGLRTSDFDRLAESRPEIFQMGIVTMRRKLKFLQDTIGLSNAQLAKVISKFPRILEYRSERTLRPRLDFLARCGVSQDDLAKVFVKAPMVLELSVKDTLEPRAAFLRKTLRLPADSLGKLIVRHPQALTCTEDMMAQRVEFLLQQGLSQEEVGRAVLAHPQVLHYKIDSMRERVDYLHTVGLTQAQVAACAHRFPQLFSLDIAANLDPKWHYLTDYICASGADCVDTLCSYPGYFSLSLTNRVVPRHRFYLHTAPKRGASPDPAQLVFPMNALKCSDAQFVKLCGASLEEYEQFREVLLGGTQPPPSVHPSATQHEH</sequence>
<comment type="caution">
    <text evidence="5">The sequence shown here is derived from an EMBL/GenBank/DDBJ whole genome shotgun (WGS) entry which is preliminary data.</text>
</comment>
<feature type="compositionally biased region" description="Low complexity" evidence="4">
    <location>
        <begin position="54"/>
        <end position="74"/>
    </location>
</feature>
<name>A0A2P6U3T7_CHLSO</name>
<dbReference type="PANTHER" id="PTHR13068">
    <property type="entry name" value="CGI-12 PROTEIN-RELATED"/>
    <property type="match status" value="1"/>
</dbReference>
<keyword evidence="2" id="KW-0806">Transcription termination</keyword>
<keyword evidence="2" id="KW-0805">Transcription regulation</keyword>
<dbReference type="InterPro" id="IPR003690">
    <property type="entry name" value="MTERF"/>
</dbReference>
<evidence type="ECO:0000256" key="1">
    <source>
        <dbReference type="ARBA" id="ARBA00007692"/>
    </source>
</evidence>
<dbReference type="GO" id="GO:0006353">
    <property type="term" value="P:DNA-templated transcription termination"/>
    <property type="evidence" value="ECO:0007669"/>
    <property type="project" value="UniProtKB-KW"/>
</dbReference>
<evidence type="ECO:0000313" key="6">
    <source>
        <dbReference type="Proteomes" id="UP000239899"/>
    </source>
</evidence>
<keyword evidence="2" id="KW-0804">Transcription</keyword>
<dbReference type="Proteomes" id="UP000239899">
    <property type="component" value="Unassembled WGS sequence"/>
</dbReference>
<protein>
    <submittedName>
        <fullName evidence="5">mTERF domain-containing mitochondrial</fullName>
    </submittedName>
</protein>
<dbReference type="Pfam" id="PF02536">
    <property type="entry name" value="mTERF"/>
    <property type="match status" value="1"/>
</dbReference>
<accession>A0A2P6U3T7</accession>
<feature type="region of interest" description="Disordered" evidence="4">
    <location>
        <begin position="1"/>
        <end position="198"/>
    </location>
</feature>
<dbReference type="GO" id="GO:0003676">
    <property type="term" value="F:nucleic acid binding"/>
    <property type="evidence" value="ECO:0007669"/>
    <property type="project" value="InterPro"/>
</dbReference>
<proteinExistence type="inferred from homology"/>
<evidence type="ECO:0000256" key="4">
    <source>
        <dbReference type="SAM" id="MobiDB-lite"/>
    </source>
</evidence>
<organism evidence="5 6">
    <name type="scientific">Chlorella sorokiniana</name>
    <name type="common">Freshwater green alga</name>
    <dbReference type="NCBI Taxonomy" id="3076"/>
    <lineage>
        <taxon>Eukaryota</taxon>
        <taxon>Viridiplantae</taxon>
        <taxon>Chlorophyta</taxon>
        <taxon>core chlorophytes</taxon>
        <taxon>Trebouxiophyceae</taxon>
        <taxon>Chlorellales</taxon>
        <taxon>Chlorellaceae</taxon>
        <taxon>Chlorella clade</taxon>
        <taxon>Chlorella</taxon>
    </lineage>
</organism>